<comment type="similarity">
    <text evidence="1 5 6">Belongs to the glutamine synthetase family.</text>
</comment>
<dbReference type="SUPFAM" id="SSF55931">
    <property type="entry name" value="Glutamine synthetase/guanido kinase"/>
    <property type="match status" value="1"/>
</dbReference>
<dbReference type="GO" id="GO:0005524">
    <property type="term" value="F:ATP binding"/>
    <property type="evidence" value="ECO:0007669"/>
    <property type="project" value="UniProtKB-KW"/>
</dbReference>
<dbReference type="GO" id="GO:0006576">
    <property type="term" value="P:biogenic amine metabolic process"/>
    <property type="evidence" value="ECO:0007669"/>
    <property type="project" value="UniProtKB-ARBA"/>
</dbReference>
<evidence type="ECO:0000313" key="9">
    <source>
        <dbReference type="Proteomes" id="UP000653156"/>
    </source>
</evidence>
<proteinExistence type="inferred from homology"/>
<dbReference type="SMART" id="SM01230">
    <property type="entry name" value="Gln-synt_C"/>
    <property type="match status" value="1"/>
</dbReference>
<dbReference type="KEGG" id="ptes:JQU52_06090"/>
<organism evidence="8 9">
    <name type="scientific">Paralysiella testudinis</name>
    <dbReference type="NCBI Taxonomy" id="2809020"/>
    <lineage>
        <taxon>Bacteria</taxon>
        <taxon>Pseudomonadati</taxon>
        <taxon>Pseudomonadota</taxon>
        <taxon>Betaproteobacteria</taxon>
        <taxon>Neisseriales</taxon>
        <taxon>Neisseriaceae</taxon>
        <taxon>Paralysiella</taxon>
    </lineage>
</organism>
<dbReference type="EMBL" id="CP069798">
    <property type="protein sequence ID" value="QRQ82940.1"/>
    <property type="molecule type" value="Genomic_DNA"/>
</dbReference>
<dbReference type="FunFam" id="3.30.590.10:FF:000005">
    <property type="entry name" value="Probable glutamine synthetase"/>
    <property type="match status" value="1"/>
</dbReference>
<evidence type="ECO:0000256" key="6">
    <source>
        <dbReference type="RuleBase" id="RU000384"/>
    </source>
</evidence>
<evidence type="ECO:0000256" key="3">
    <source>
        <dbReference type="ARBA" id="ARBA00022741"/>
    </source>
</evidence>
<dbReference type="PROSITE" id="PS51987">
    <property type="entry name" value="GS_CATALYTIC"/>
    <property type="match status" value="1"/>
</dbReference>
<evidence type="ECO:0000259" key="7">
    <source>
        <dbReference type="PROSITE" id="PS51987"/>
    </source>
</evidence>
<keyword evidence="2" id="KW-0436">Ligase</keyword>
<dbReference type="RefSeq" id="WP_230340238.1">
    <property type="nucleotide sequence ID" value="NZ_CP069798.1"/>
</dbReference>
<keyword evidence="9" id="KW-1185">Reference proteome</keyword>
<evidence type="ECO:0000256" key="4">
    <source>
        <dbReference type="ARBA" id="ARBA00022840"/>
    </source>
</evidence>
<reference evidence="8" key="1">
    <citation type="submission" date="2021-02" db="EMBL/GenBank/DDBJ databases">
        <title>Neisseriaceae sp. 26B isolated from the cloaca of a Common Toad-headed Turtle (Mesoclemmys nasuta).</title>
        <authorList>
            <person name="Spergser J."/>
            <person name="Busse H.-J."/>
        </authorList>
    </citation>
    <scope>NUCLEOTIDE SEQUENCE</scope>
    <source>
        <strain evidence="8">26B</strain>
    </source>
</reference>
<keyword evidence="4" id="KW-0067">ATP-binding</keyword>
<keyword evidence="3" id="KW-0547">Nucleotide-binding</keyword>
<feature type="domain" description="GS catalytic" evidence="7">
    <location>
        <begin position="122"/>
        <end position="459"/>
    </location>
</feature>
<dbReference type="GO" id="GO:0042402">
    <property type="term" value="P:biogenic amine catabolic process"/>
    <property type="evidence" value="ECO:0007669"/>
    <property type="project" value="UniProtKB-ARBA"/>
</dbReference>
<dbReference type="AlphaFoldDB" id="A0A892ZKF3"/>
<dbReference type="InterPro" id="IPR008146">
    <property type="entry name" value="Gln_synth_cat_dom"/>
</dbReference>
<sequence>MEHALNADAASAAAALRRLITERNITHIKVGFFDLDGVMAGKYMSTAKFLAALDNNYAFCDVVFGWDVNDQLFDNIKLSGWITGYADAEIRLLPQHWRELPLENNTVLVPGEVVGRMEPLCPRQLLKRVLARADSMGYRTFSGFEYEFLVADESHETLRARDFTQPKPLGHGPFGYSVLRTAVNNDFYEGLLDVCNQMAIPVEGFHEETGPGQLELALQVMETSTAADNAALFKTFAKVLAQKQNRMVSFMAKWHPDHSGQGGHVHVSLQHLDGSSAFYDPSKPDNISDEMRWFVGGLQRTARDLMALHAPTINSYRRLVPGYWAPTSALWGVDNRTTAIRAITGSAKSQRIEYRVPGADCNPYLAVAAIFAAGLYGIEHQIEPSAAFCGNAYAEIPPPELTLPRSLWEAAQCLRASEMARQWLGDDFVDHFAATREWEEREFQKHVTDWERQRYFEII</sequence>
<evidence type="ECO:0000256" key="2">
    <source>
        <dbReference type="ARBA" id="ARBA00022598"/>
    </source>
</evidence>
<dbReference type="PANTHER" id="PTHR43785:SF12">
    <property type="entry name" value="TYPE-1 GLUTAMINE SYNTHETASE 2"/>
    <property type="match status" value="1"/>
</dbReference>
<evidence type="ECO:0000256" key="5">
    <source>
        <dbReference type="PROSITE-ProRule" id="PRU01331"/>
    </source>
</evidence>
<evidence type="ECO:0000313" key="8">
    <source>
        <dbReference type="EMBL" id="QRQ82940.1"/>
    </source>
</evidence>
<dbReference type="GO" id="GO:0004356">
    <property type="term" value="F:glutamine synthetase activity"/>
    <property type="evidence" value="ECO:0007669"/>
    <property type="project" value="InterPro"/>
</dbReference>
<accession>A0A892ZKF3</accession>
<evidence type="ECO:0000256" key="1">
    <source>
        <dbReference type="ARBA" id="ARBA00009897"/>
    </source>
</evidence>
<protein>
    <submittedName>
        <fullName evidence="8">Glutamine synthetase</fullName>
    </submittedName>
</protein>
<name>A0A892ZKF3_9NEIS</name>
<dbReference type="PANTHER" id="PTHR43785">
    <property type="entry name" value="GAMMA-GLUTAMYLPUTRESCINE SYNTHETASE"/>
    <property type="match status" value="1"/>
</dbReference>
<gene>
    <name evidence="8" type="ORF">JQU52_06090</name>
</gene>
<dbReference type="Proteomes" id="UP000653156">
    <property type="component" value="Chromosome"/>
</dbReference>
<dbReference type="Gene3D" id="3.30.590.10">
    <property type="entry name" value="Glutamine synthetase/guanido kinase, catalytic domain"/>
    <property type="match status" value="1"/>
</dbReference>
<dbReference type="Pfam" id="PF00120">
    <property type="entry name" value="Gln-synt_C"/>
    <property type="match status" value="1"/>
</dbReference>
<dbReference type="InterPro" id="IPR014746">
    <property type="entry name" value="Gln_synth/guanido_kin_cat_dom"/>
</dbReference>